<name>A0A845I3A0_9BURK</name>
<feature type="signal peptide" evidence="1">
    <location>
        <begin position="1"/>
        <end position="22"/>
    </location>
</feature>
<dbReference type="RefSeq" id="WP_161035556.1">
    <property type="nucleotide sequence ID" value="NZ_WWCL01000002.1"/>
</dbReference>
<feature type="domain" description="Ice-binding protein C-terminal" evidence="3">
    <location>
        <begin position="164"/>
        <end position="187"/>
    </location>
</feature>
<dbReference type="Gene3D" id="2.60.120.260">
    <property type="entry name" value="Galactose-binding domain-like"/>
    <property type="match status" value="1"/>
</dbReference>
<evidence type="ECO:0000259" key="2">
    <source>
        <dbReference type="Pfam" id="PF04862"/>
    </source>
</evidence>
<dbReference type="SUPFAM" id="SSF49785">
    <property type="entry name" value="Galactose-binding domain-like"/>
    <property type="match status" value="1"/>
</dbReference>
<dbReference type="EMBL" id="WWCL01000002">
    <property type="protein sequence ID" value="MYN45238.1"/>
    <property type="molecule type" value="Genomic_DNA"/>
</dbReference>
<accession>A0A845I3A0</accession>
<organism evidence="4 5">
    <name type="scientific">Duganella fentianensis</name>
    <dbReference type="NCBI Taxonomy" id="2692177"/>
    <lineage>
        <taxon>Bacteria</taxon>
        <taxon>Pseudomonadati</taxon>
        <taxon>Pseudomonadota</taxon>
        <taxon>Betaproteobacteria</taxon>
        <taxon>Burkholderiales</taxon>
        <taxon>Oxalobacteraceae</taxon>
        <taxon>Telluria group</taxon>
        <taxon>Duganella</taxon>
    </lineage>
</organism>
<dbReference type="NCBIfam" id="TIGR02595">
    <property type="entry name" value="PEP_CTERM"/>
    <property type="match status" value="1"/>
</dbReference>
<sequence length="188" mass="20134">MKTFLQSLSGAALVLAMASVQATPSVSNAGFETGDFSDWTLSGDADHNLVSGDLPYDGSYSAVFGQSGSAATLSQTLATDAGHNYIVSFWLANLGGSVNNDSTINSVEVLTNDHSIWLYQDKTASDYTKYSLQFTADSANTVLAFKLRHDETFWLLDNVTVIPSIPEPASWLMLGAGLGLLALQRRRS</sequence>
<dbReference type="InterPro" id="IPR008979">
    <property type="entry name" value="Galactose-bd-like_sf"/>
</dbReference>
<proteinExistence type="predicted"/>
<feature type="chain" id="PRO_5032562194" evidence="1">
    <location>
        <begin position="23"/>
        <end position="188"/>
    </location>
</feature>
<dbReference type="Pfam" id="PF07589">
    <property type="entry name" value="PEP-CTERM"/>
    <property type="match status" value="1"/>
</dbReference>
<dbReference type="Pfam" id="PF04862">
    <property type="entry name" value="DUF642"/>
    <property type="match status" value="1"/>
</dbReference>
<dbReference type="InterPro" id="IPR013424">
    <property type="entry name" value="Ice-binding_C"/>
</dbReference>
<protein>
    <submittedName>
        <fullName evidence="4">DUF642 domain-containing protein</fullName>
    </submittedName>
</protein>
<keyword evidence="5" id="KW-1185">Reference proteome</keyword>
<reference evidence="4" key="1">
    <citation type="submission" date="2019-12" db="EMBL/GenBank/DDBJ databases">
        <title>Novel species isolated from a subtropical stream in China.</title>
        <authorList>
            <person name="Lu H."/>
        </authorList>
    </citation>
    <scope>NUCLEOTIDE SEQUENCE [LARGE SCALE GENOMIC DNA]</scope>
    <source>
        <strain evidence="4">FT93W</strain>
    </source>
</reference>
<evidence type="ECO:0000313" key="5">
    <source>
        <dbReference type="Proteomes" id="UP000444316"/>
    </source>
</evidence>
<gene>
    <name evidence="4" type="ORF">GTP23_09205</name>
</gene>
<comment type="caution">
    <text evidence="4">The sequence shown here is derived from an EMBL/GenBank/DDBJ whole genome shotgun (WGS) entry which is preliminary data.</text>
</comment>
<evidence type="ECO:0000259" key="3">
    <source>
        <dbReference type="Pfam" id="PF07589"/>
    </source>
</evidence>
<dbReference type="InterPro" id="IPR006946">
    <property type="entry name" value="DGR2-like_dom"/>
</dbReference>
<feature type="domain" description="DUF642" evidence="2">
    <location>
        <begin position="68"/>
        <end position="161"/>
    </location>
</feature>
<keyword evidence="1" id="KW-0732">Signal</keyword>
<evidence type="ECO:0000313" key="4">
    <source>
        <dbReference type="EMBL" id="MYN45238.1"/>
    </source>
</evidence>
<dbReference type="AlphaFoldDB" id="A0A845I3A0"/>
<dbReference type="Proteomes" id="UP000444316">
    <property type="component" value="Unassembled WGS sequence"/>
</dbReference>
<evidence type="ECO:0000256" key="1">
    <source>
        <dbReference type="SAM" id="SignalP"/>
    </source>
</evidence>